<gene>
    <name evidence="2" type="ORF">PAL_GLEAN10001870</name>
</gene>
<evidence type="ECO:0000256" key="1">
    <source>
        <dbReference type="SAM" id="MobiDB-lite"/>
    </source>
</evidence>
<evidence type="ECO:0000313" key="3">
    <source>
        <dbReference type="Proteomes" id="UP000010552"/>
    </source>
</evidence>
<dbReference type="AlphaFoldDB" id="L5K9S8"/>
<protein>
    <submittedName>
        <fullName evidence="2">Uncharacterized protein</fullName>
    </submittedName>
</protein>
<dbReference type="Proteomes" id="UP000010552">
    <property type="component" value="Unassembled WGS sequence"/>
</dbReference>
<evidence type="ECO:0000313" key="2">
    <source>
        <dbReference type="EMBL" id="ELK08117.1"/>
    </source>
</evidence>
<name>L5K9S8_PTEAL</name>
<organism evidence="2 3">
    <name type="scientific">Pteropus alecto</name>
    <name type="common">Black flying fox</name>
    <dbReference type="NCBI Taxonomy" id="9402"/>
    <lineage>
        <taxon>Eukaryota</taxon>
        <taxon>Metazoa</taxon>
        <taxon>Chordata</taxon>
        <taxon>Craniata</taxon>
        <taxon>Vertebrata</taxon>
        <taxon>Euteleostomi</taxon>
        <taxon>Mammalia</taxon>
        <taxon>Eutheria</taxon>
        <taxon>Laurasiatheria</taxon>
        <taxon>Chiroptera</taxon>
        <taxon>Yinpterochiroptera</taxon>
        <taxon>Pteropodoidea</taxon>
        <taxon>Pteropodidae</taxon>
        <taxon>Pteropodinae</taxon>
        <taxon>Pteropus</taxon>
    </lineage>
</organism>
<reference evidence="3" key="1">
    <citation type="journal article" date="2013" name="Science">
        <title>Comparative analysis of bat genomes provides insight into the evolution of flight and immunity.</title>
        <authorList>
            <person name="Zhang G."/>
            <person name="Cowled C."/>
            <person name="Shi Z."/>
            <person name="Huang Z."/>
            <person name="Bishop-Lilly K.A."/>
            <person name="Fang X."/>
            <person name="Wynne J.W."/>
            <person name="Xiong Z."/>
            <person name="Baker M.L."/>
            <person name="Zhao W."/>
            <person name="Tachedjian M."/>
            <person name="Zhu Y."/>
            <person name="Zhou P."/>
            <person name="Jiang X."/>
            <person name="Ng J."/>
            <person name="Yang L."/>
            <person name="Wu L."/>
            <person name="Xiao J."/>
            <person name="Feng Y."/>
            <person name="Chen Y."/>
            <person name="Sun X."/>
            <person name="Zhang Y."/>
            <person name="Marsh G.A."/>
            <person name="Crameri G."/>
            <person name="Broder C.C."/>
            <person name="Frey K.G."/>
            <person name="Wang L.F."/>
            <person name="Wang J."/>
        </authorList>
    </citation>
    <scope>NUCLEOTIDE SEQUENCE [LARGE SCALE GENOMIC DNA]</scope>
</reference>
<dbReference type="EMBL" id="KB030924">
    <property type="protein sequence ID" value="ELK08117.1"/>
    <property type="molecule type" value="Genomic_DNA"/>
</dbReference>
<keyword evidence="3" id="KW-1185">Reference proteome</keyword>
<feature type="region of interest" description="Disordered" evidence="1">
    <location>
        <begin position="1"/>
        <end position="28"/>
    </location>
</feature>
<proteinExistence type="predicted"/>
<accession>L5K9S8</accession>
<dbReference type="InParanoid" id="L5K9S8"/>
<sequence>MQEAMGQQKPPTELWPGRDVGHLGSTVRGAYRRPPSVFPLLFPGHDHTQEANHINFQQHPQITCREQTRNKCVVELTCGPIRRPIQLLPPLAEAAAQKEGEI</sequence>